<dbReference type="EMBL" id="JACRIW010000113">
    <property type="protein sequence ID" value="MBI5170949.1"/>
    <property type="molecule type" value="Genomic_DNA"/>
</dbReference>
<sequence length="249" mass="26714">MSARVCVASALTLLALAFSPPSAYAMGINLSWDDCGAYGAEVKTFACDRNAIPGTASLIGSFVPPAGSTAVTGEEAVLDVNDGGWRTIPDWWQFKYVGACRRTALTASADFTAYQNCADYWIGLAQGGVTAYITPYYGDAARARLLLIFATALANTGPLDEHLEYYAFRVTISGAKTVGTDACAGCSREMCIRFTSLKLTQPIGVGDYRIDNGEQRPWVLWQSKGVVVGCNAVIPTRNSTWGAIKSQYR</sequence>
<evidence type="ECO:0000256" key="1">
    <source>
        <dbReference type="SAM" id="SignalP"/>
    </source>
</evidence>
<comment type="caution">
    <text evidence="2">The sequence shown here is derived from an EMBL/GenBank/DDBJ whole genome shotgun (WGS) entry which is preliminary data.</text>
</comment>
<reference evidence="2" key="1">
    <citation type="submission" date="2020-07" db="EMBL/GenBank/DDBJ databases">
        <title>Huge and variable diversity of episymbiotic CPR bacteria and DPANN archaea in groundwater ecosystems.</title>
        <authorList>
            <person name="He C.Y."/>
            <person name="Keren R."/>
            <person name="Whittaker M."/>
            <person name="Farag I.F."/>
            <person name="Doudna J."/>
            <person name="Cate J.H.D."/>
            <person name="Banfield J.F."/>
        </authorList>
    </citation>
    <scope>NUCLEOTIDE SEQUENCE</scope>
    <source>
        <strain evidence="2">NC_groundwater_1813_Pr3_B-0.1um_71_17</strain>
    </source>
</reference>
<evidence type="ECO:0000313" key="3">
    <source>
        <dbReference type="Proteomes" id="UP000696931"/>
    </source>
</evidence>
<proteinExistence type="predicted"/>
<gene>
    <name evidence="2" type="ORF">HZA61_15775</name>
</gene>
<dbReference type="Proteomes" id="UP000696931">
    <property type="component" value="Unassembled WGS sequence"/>
</dbReference>
<feature type="signal peptide" evidence="1">
    <location>
        <begin position="1"/>
        <end position="25"/>
    </location>
</feature>
<dbReference type="AlphaFoldDB" id="A0A933SJF1"/>
<accession>A0A933SJF1</accession>
<organism evidence="2 3">
    <name type="scientific">Eiseniibacteriota bacterium</name>
    <dbReference type="NCBI Taxonomy" id="2212470"/>
    <lineage>
        <taxon>Bacteria</taxon>
        <taxon>Candidatus Eiseniibacteriota</taxon>
    </lineage>
</organism>
<feature type="chain" id="PRO_5037253135" evidence="1">
    <location>
        <begin position="26"/>
        <end position="249"/>
    </location>
</feature>
<keyword evidence="1" id="KW-0732">Signal</keyword>
<evidence type="ECO:0000313" key="2">
    <source>
        <dbReference type="EMBL" id="MBI5170949.1"/>
    </source>
</evidence>
<name>A0A933SJF1_UNCEI</name>
<protein>
    <submittedName>
        <fullName evidence="2">Uncharacterized protein</fullName>
    </submittedName>
</protein>